<accession>A0ABV5FAK5</accession>
<dbReference type="PANTHER" id="PTHR47478:SF1">
    <property type="entry name" value="PYRIMIDINE 5'-NUCLEOTIDASE YJJG"/>
    <property type="match status" value="1"/>
</dbReference>
<dbReference type="SFLD" id="SFLDG01135">
    <property type="entry name" value="C1.5.6:_HAD__Beta-PGM__Phospha"/>
    <property type="match status" value="1"/>
</dbReference>
<organism evidence="1 2">
    <name type="scientific">Mariniflexile ostreae</name>
    <dbReference type="NCBI Taxonomy" id="1520892"/>
    <lineage>
        <taxon>Bacteria</taxon>
        <taxon>Pseudomonadati</taxon>
        <taxon>Bacteroidota</taxon>
        <taxon>Flavobacteriia</taxon>
        <taxon>Flavobacteriales</taxon>
        <taxon>Flavobacteriaceae</taxon>
        <taxon>Mariniflexile</taxon>
    </lineage>
</organism>
<dbReference type="InterPro" id="IPR006439">
    <property type="entry name" value="HAD-SF_hydro_IA"/>
</dbReference>
<name>A0ABV5FAK5_9FLAO</name>
<keyword evidence="1" id="KW-0378">Hydrolase</keyword>
<protein>
    <submittedName>
        <fullName evidence="1">YjjG family noncanonical pyrimidine nucleotidase</fullName>
        <ecNumber evidence="1">3.1.3.5</ecNumber>
    </submittedName>
</protein>
<dbReference type="Gene3D" id="3.40.50.1000">
    <property type="entry name" value="HAD superfamily/HAD-like"/>
    <property type="match status" value="1"/>
</dbReference>
<reference evidence="1 2" key="1">
    <citation type="submission" date="2024-09" db="EMBL/GenBank/DDBJ databases">
        <authorList>
            <person name="Sun Q."/>
            <person name="Mori K."/>
        </authorList>
    </citation>
    <scope>NUCLEOTIDE SEQUENCE [LARGE SCALE GENOMIC DNA]</scope>
    <source>
        <strain evidence="1 2">CECT 8622</strain>
    </source>
</reference>
<dbReference type="NCBIfam" id="TIGR02254">
    <property type="entry name" value="YjjG_YfnB"/>
    <property type="match status" value="1"/>
</dbReference>
<dbReference type="EC" id="3.1.3.5" evidence="1"/>
<dbReference type="EMBL" id="JBHMFC010000020">
    <property type="protein sequence ID" value="MFB9056414.1"/>
    <property type="molecule type" value="Genomic_DNA"/>
</dbReference>
<dbReference type="Pfam" id="PF13419">
    <property type="entry name" value="HAD_2"/>
    <property type="match status" value="1"/>
</dbReference>
<dbReference type="PANTHER" id="PTHR47478">
    <property type="match status" value="1"/>
</dbReference>
<dbReference type="InterPro" id="IPR023214">
    <property type="entry name" value="HAD_sf"/>
</dbReference>
<evidence type="ECO:0000313" key="2">
    <source>
        <dbReference type="Proteomes" id="UP001589585"/>
    </source>
</evidence>
<dbReference type="SFLD" id="SFLDG01129">
    <property type="entry name" value="C1.5:_HAD__Beta-PGM__Phosphata"/>
    <property type="match status" value="1"/>
</dbReference>
<dbReference type="InterPro" id="IPR041492">
    <property type="entry name" value="HAD_2"/>
</dbReference>
<dbReference type="InterPro" id="IPR011951">
    <property type="entry name" value="HAD-SF_hydro_IA_YjjG/PynA"/>
</dbReference>
<keyword evidence="2" id="KW-1185">Reference proteome</keyword>
<dbReference type="SUPFAM" id="SSF56784">
    <property type="entry name" value="HAD-like"/>
    <property type="match status" value="1"/>
</dbReference>
<proteinExistence type="predicted"/>
<evidence type="ECO:0000313" key="1">
    <source>
        <dbReference type="EMBL" id="MFB9056414.1"/>
    </source>
</evidence>
<dbReference type="Gene3D" id="1.10.150.240">
    <property type="entry name" value="Putative phosphatase, domain 2"/>
    <property type="match status" value="1"/>
</dbReference>
<dbReference type="InterPro" id="IPR023198">
    <property type="entry name" value="PGP-like_dom2"/>
</dbReference>
<comment type="caution">
    <text evidence="1">The sequence shown here is derived from an EMBL/GenBank/DDBJ whole genome shotgun (WGS) entry which is preliminary data.</text>
</comment>
<dbReference type="InterPro" id="IPR052550">
    <property type="entry name" value="Pyrimidine_5'-ntase_YjjG"/>
</dbReference>
<sequence>MKIKGITDVFFDLDHTLWDFDKNSALTFETIFKIHQIDVDIETFLHHYVIINYNYWKLYRDEKIDKELLRFRRLNDAFVAVNHTVAPEMIDILSKDYMLHLINYNHLFENTIEILDYLSKRYRLHIISNGFHEVQNKKLENAKIQHYFKTITNGESIGVKKPNPKIFNYALETAQVSSKNSIMIGDGFEADILGALNVGMDVIFFGTNKEDSDVEVKQIANLIQLKNYL</sequence>
<gene>
    <name evidence="1" type="ORF">ACFFU9_06610</name>
</gene>
<dbReference type="RefSeq" id="WP_379860612.1">
    <property type="nucleotide sequence ID" value="NZ_JBHMFC010000020.1"/>
</dbReference>
<dbReference type="SFLD" id="SFLDS00003">
    <property type="entry name" value="Haloacid_Dehalogenase"/>
    <property type="match status" value="1"/>
</dbReference>
<dbReference type="GO" id="GO:0008253">
    <property type="term" value="F:5'-nucleotidase activity"/>
    <property type="evidence" value="ECO:0007669"/>
    <property type="project" value="UniProtKB-EC"/>
</dbReference>
<dbReference type="Proteomes" id="UP001589585">
    <property type="component" value="Unassembled WGS sequence"/>
</dbReference>
<dbReference type="InterPro" id="IPR036412">
    <property type="entry name" value="HAD-like_sf"/>
</dbReference>
<dbReference type="NCBIfam" id="TIGR01549">
    <property type="entry name" value="HAD-SF-IA-v1"/>
    <property type="match status" value="1"/>
</dbReference>